<feature type="transmembrane region" description="Helical" evidence="1">
    <location>
        <begin position="6"/>
        <end position="33"/>
    </location>
</feature>
<dbReference type="EnsemblMetazoa" id="Aqu2.1.41080_001">
    <property type="protein sequence ID" value="Aqu2.1.41080_001"/>
    <property type="gene ID" value="Aqu2.1.41080"/>
</dbReference>
<evidence type="ECO:0000256" key="1">
    <source>
        <dbReference type="SAM" id="Phobius"/>
    </source>
</evidence>
<dbReference type="AlphaFoldDB" id="A0A1X7VML0"/>
<keyword evidence="1" id="KW-1133">Transmembrane helix</keyword>
<accession>A0A1X7VML0</accession>
<evidence type="ECO:0000313" key="2">
    <source>
        <dbReference type="EnsemblMetazoa" id="Aqu2.1.41080_001"/>
    </source>
</evidence>
<organism evidence="2">
    <name type="scientific">Amphimedon queenslandica</name>
    <name type="common">Sponge</name>
    <dbReference type="NCBI Taxonomy" id="400682"/>
    <lineage>
        <taxon>Eukaryota</taxon>
        <taxon>Metazoa</taxon>
        <taxon>Porifera</taxon>
        <taxon>Demospongiae</taxon>
        <taxon>Heteroscleromorpha</taxon>
        <taxon>Haplosclerida</taxon>
        <taxon>Niphatidae</taxon>
        <taxon>Amphimedon</taxon>
    </lineage>
</organism>
<feature type="transmembrane region" description="Helical" evidence="1">
    <location>
        <begin position="45"/>
        <end position="66"/>
    </location>
</feature>
<proteinExistence type="predicted"/>
<name>A0A1X7VML0_AMPQE</name>
<reference evidence="2" key="1">
    <citation type="submission" date="2017-05" db="UniProtKB">
        <authorList>
            <consortium name="EnsemblMetazoa"/>
        </authorList>
    </citation>
    <scope>IDENTIFICATION</scope>
</reference>
<keyword evidence="1" id="KW-0812">Transmembrane</keyword>
<keyword evidence="1" id="KW-0472">Membrane</keyword>
<dbReference type="InParanoid" id="A0A1X7VML0"/>
<sequence>MSEIYLYIFILFIRGSTLAALLQTKAVVYIIIFKEFLNVKRMDRMLYFYSFTLSIICALIELQPLAVVSLCYGCSQITHAHLATPFLSPKICIKELRLVSC</sequence>
<protein>
    <submittedName>
        <fullName evidence="2">Uncharacterized protein</fullName>
    </submittedName>
</protein>